<dbReference type="GO" id="GO:0051536">
    <property type="term" value="F:iron-sulfur cluster binding"/>
    <property type="evidence" value="ECO:0007669"/>
    <property type="project" value="UniProtKB-KW"/>
</dbReference>
<keyword evidence="7 9" id="KW-0051">Antiviral defense</keyword>
<keyword evidence="4 9" id="KW-0269">Exonuclease</keyword>
<dbReference type="RefSeq" id="WP_073073943.1">
    <property type="nucleotide sequence ID" value="NZ_FQXN01000008.1"/>
</dbReference>
<dbReference type="InterPro" id="IPR011604">
    <property type="entry name" value="PDDEXK-like_dom_sf"/>
</dbReference>
<dbReference type="GO" id="GO:0046872">
    <property type="term" value="F:metal ion binding"/>
    <property type="evidence" value="ECO:0007669"/>
    <property type="project" value="UniProtKB-KW"/>
</dbReference>
<protein>
    <recommendedName>
        <fullName evidence="9">CRISPR-associated exonuclease Cas4</fullName>
        <ecNumber evidence="9">3.1.12.1</ecNumber>
    </recommendedName>
</protein>
<evidence type="ECO:0000256" key="9">
    <source>
        <dbReference type="RuleBase" id="RU365022"/>
    </source>
</evidence>
<evidence type="ECO:0000256" key="2">
    <source>
        <dbReference type="ARBA" id="ARBA00022723"/>
    </source>
</evidence>
<proteinExistence type="inferred from homology"/>
<dbReference type="EMBL" id="FQXN01000008">
    <property type="protein sequence ID" value="SHH57688.1"/>
    <property type="molecule type" value="Genomic_DNA"/>
</dbReference>
<comment type="cofactor">
    <cofactor evidence="9">
        <name>Mg(2+)</name>
        <dbReference type="ChEBI" id="CHEBI:18420"/>
    </cofactor>
    <cofactor evidence="9">
        <name>Mn(2+)</name>
        <dbReference type="ChEBI" id="CHEBI:29035"/>
    </cofactor>
    <text evidence="9">Mg(2+) or Mn(2+) required for ssDNA cleavage activity.</text>
</comment>
<evidence type="ECO:0000256" key="1">
    <source>
        <dbReference type="ARBA" id="ARBA00022722"/>
    </source>
</evidence>
<evidence type="ECO:0000256" key="3">
    <source>
        <dbReference type="ARBA" id="ARBA00022801"/>
    </source>
</evidence>
<dbReference type="GO" id="GO:0004527">
    <property type="term" value="F:exonuclease activity"/>
    <property type="evidence" value="ECO:0007669"/>
    <property type="project" value="UniProtKB-KW"/>
</dbReference>
<dbReference type="InterPro" id="IPR022765">
    <property type="entry name" value="Dna2/Cas4_DUF83"/>
</dbReference>
<evidence type="ECO:0000259" key="10">
    <source>
        <dbReference type="Pfam" id="PF01930"/>
    </source>
</evidence>
<dbReference type="EC" id="3.1.12.1" evidence="9"/>
<dbReference type="Gene3D" id="3.90.320.10">
    <property type="match status" value="1"/>
</dbReference>
<dbReference type="AlphaFoldDB" id="A0A1M5U419"/>
<dbReference type="PANTHER" id="PTHR37168">
    <property type="entry name" value="CRISPR-ASSOCIATED EXONUCLEASE CAS4"/>
    <property type="match status" value="1"/>
</dbReference>
<dbReference type="Pfam" id="PF01930">
    <property type="entry name" value="Cas_Cas4"/>
    <property type="match status" value="1"/>
</dbReference>
<evidence type="ECO:0000256" key="5">
    <source>
        <dbReference type="ARBA" id="ARBA00023004"/>
    </source>
</evidence>
<evidence type="ECO:0000313" key="12">
    <source>
        <dbReference type="Proteomes" id="UP000242592"/>
    </source>
</evidence>
<dbReference type="Proteomes" id="UP000242592">
    <property type="component" value="Unassembled WGS sequence"/>
</dbReference>
<evidence type="ECO:0000256" key="7">
    <source>
        <dbReference type="ARBA" id="ARBA00023118"/>
    </source>
</evidence>
<dbReference type="InterPro" id="IPR013343">
    <property type="entry name" value="CRISPR-assoc_prot_Cas4"/>
</dbReference>
<evidence type="ECO:0000256" key="4">
    <source>
        <dbReference type="ARBA" id="ARBA00022839"/>
    </source>
</evidence>
<comment type="similarity">
    <text evidence="9">Belongs to the CRISPR-associated exonuclease Cas4 family.</text>
</comment>
<keyword evidence="12" id="KW-1185">Reference proteome</keyword>
<evidence type="ECO:0000256" key="8">
    <source>
        <dbReference type="ARBA" id="ARBA00023211"/>
    </source>
</evidence>
<gene>
    <name evidence="11" type="ORF">SAMN02745199_1606</name>
</gene>
<evidence type="ECO:0000256" key="6">
    <source>
        <dbReference type="ARBA" id="ARBA00023014"/>
    </source>
</evidence>
<keyword evidence="1 9" id="KW-0540">Nuclease</keyword>
<accession>A0A1M5U419</accession>
<comment type="cofactor">
    <cofactor evidence="9">
        <name>iron-sulfur cluster</name>
        <dbReference type="ChEBI" id="CHEBI:30408"/>
    </cofactor>
</comment>
<dbReference type="NCBIfam" id="TIGR00372">
    <property type="entry name" value="cas4"/>
    <property type="match status" value="1"/>
</dbReference>
<dbReference type="PANTHER" id="PTHR37168:SF1">
    <property type="entry name" value="CRISPR-ASSOCIATED EXONUCLEASE CAS4"/>
    <property type="match status" value="1"/>
</dbReference>
<keyword evidence="8 9" id="KW-0464">Manganese</keyword>
<evidence type="ECO:0000313" key="11">
    <source>
        <dbReference type="EMBL" id="SHH57688.1"/>
    </source>
</evidence>
<keyword evidence="6 9" id="KW-0411">Iron-sulfur</keyword>
<dbReference type="STRING" id="1123380.SAMN02745199_1606"/>
<keyword evidence="3 9" id="KW-0378">Hydrolase</keyword>
<feature type="domain" description="DUF83" evidence="10">
    <location>
        <begin position="10"/>
        <end position="165"/>
    </location>
</feature>
<dbReference type="GO" id="GO:0051607">
    <property type="term" value="P:defense response to virus"/>
    <property type="evidence" value="ECO:0007669"/>
    <property type="project" value="UniProtKB-KW"/>
</dbReference>
<sequence>MKRGLKLVSGIEFYYYHICKRKLWFFVHEIGLEEENEDVQIGKNLEKFSYRNVEKGILINDIRIDFVKKNKIVYEIKKSKTFENANIWQIKYYIYYLRKLGVDIKQGIINYPNLRIRTLIEYEKSDDEYITFVIDEIKKIKNSKIIPEVLNAKFCKKCAYYEFCYV</sequence>
<keyword evidence="5 9" id="KW-0408">Iron</keyword>
<reference evidence="12" key="1">
    <citation type="submission" date="2016-11" db="EMBL/GenBank/DDBJ databases">
        <authorList>
            <person name="Varghese N."/>
            <person name="Submissions S."/>
        </authorList>
    </citation>
    <scope>NUCLEOTIDE SEQUENCE [LARGE SCALE GENOMIC DNA]</scope>
    <source>
        <strain evidence="12">DSM 15807</strain>
    </source>
</reference>
<comment type="function">
    <text evidence="9">CRISPR (clustered regularly interspaced short palindromic repeat) is an adaptive immune system that provides protection against mobile genetic elements (viruses, transposable elements and conjugative plasmids). CRISPR clusters contain sequences complementary to antecedent mobile elements and target invading nucleic acids. CRISPR clusters are transcribed and processed into CRISPR RNA (crRNA).</text>
</comment>
<organism evidence="11 12">
    <name type="scientific">Thermosipho atlanticus DSM 15807</name>
    <dbReference type="NCBI Taxonomy" id="1123380"/>
    <lineage>
        <taxon>Bacteria</taxon>
        <taxon>Thermotogati</taxon>
        <taxon>Thermotogota</taxon>
        <taxon>Thermotogae</taxon>
        <taxon>Thermotogales</taxon>
        <taxon>Fervidobacteriaceae</taxon>
        <taxon>Thermosipho</taxon>
    </lineage>
</organism>
<keyword evidence="2 9" id="KW-0479">Metal-binding</keyword>
<name>A0A1M5U419_9BACT</name>